<keyword evidence="3" id="KW-1185">Reference proteome</keyword>
<protein>
    <submittedName>
        <fullName evidence="2">Uncharacterized protein</fullName>
    </submittedName>
</protein>
<feature type="region of interest" description="Disordered" evidence="1">
    <location>
        <begin position="44"/>
        <end position="77"/>
    </location>
</feature>
<dbReference type="Proteomes" id="UP000240883">
    <property type="component" value="Unassembled WGS sequence"/>
</dbReference>
<evidence type="ECO:0000313" key="2">
    <source>
        <dbReference type="EMBL" id="PSN66796.1"/>
    </source>
</evidence>
<accession>A0A2T2NND7</accession>
<dbReference type="EMBL" id="KZ678135">
    <property type="protein sequence ID" value="PSN66796.1"/>
    <property type="molecule type" value="Genomic_DNA"/>
</dbReference>
<name>A0A2T2NND7_CORCC</name>
<gene>
    <name evidence="2" type="ORF">BS50DRAFT_373818</name>
</gene>
<sequence>MGHGMPFDREDPTWCLRPAMALLQAHTNTSAYMLMTARTLCIRRPPTTHAPERPPIRPGGLPSSCNPPADDECSNGS</sequence>
<evidence type="ECO:0000313" key="3">
    <source>
        <dbReference type="Proteomes" id="UP000240883"/>
    </source>
</evidence>
<dbReference type="AlphaFoldDB" id="A0A2T2NND7"/>
<organism evidence="2 3">
    <name type="scientific">Corynespora cassiicola Philippines</name>
    <dbReference type="NCBI Taxonomy" id="1448308"/>
    <lineage>
        <taxon>Eukaryota</taxon>
        <taxon>Fungi</taxon>
        <taxon>Dikarya</taxon>
        <taxon>Ascomycota</taxon>
        <taxon>Pezizomycotina</taxon>
        <taxon>Dothideomycetes</taxon>
        <taxon>Pleosporomycetidae</taxon>
        <taxon>Pleosporales</taxon>
        <taxon>Corynesporascaceae</taxon>
        <taxon>Corynespora</taxon>
    </lineage>
</organism>
<reference evidence="2 3" key="1">
    <citation type="journal article" date="2018" name="Front. Microbiol.">
        <title>Genome-Wide Analysis of Corynespora cassiicola Leaf Fall Disease Putative Effectors.</title>
        <authorList>
            <person name="Lopez D."/>
            <person name="Ribeiro S."/>
            <person name="Label P."/>
            <person name="Fumanal B."/>
            <person name="Venisse J.S."/>
            <person name="Kohler A."/>
            <person name="de Oliveira R.R."/>
            <person name="Labutti K."/>
            <person name="Lipzen A."/>
            <person name="Lail K."/>
            <person name="Bauer D."/>
            <person name="Ohm R.A."/>
            <person name="Barry K.W."/>
            <person name="Spatafora J."/>
            <person name="Grigoriev I.V."/>
            <person name="Martin F.M."/>
            <person name="Pujade-Renaud V."/>
        </authorList>
    </citation>
    <scope>NUCLEOTIDE SEQUENCE [LARGE SCALE GENOMIC DNA]</scope>
    <source>
        <strain evidence="2 3">Philippines</strain>
    </source>
</reference>
<proteinExistence type="predicted"/>
<evidence type="ECO:0000256" key="1">
    <source>
        <dbReference type="SAM" id="MobiDB-lite"/>
    </source>
</evidence>